<proteinExistence type="predicted"/>
<dbReference type="InterPro" id="IPR036179">
    <property type="entry name" value="Ig-like_dom_sf"/>
</dbReference>
<dbReference type="InterPro" id="IPR042757">
    <property type="entry name" value="ESAM"/>
</dbReference>
<gene>
    <name evidence="2" type="ORF">M9458_022128</name>
</gene>
<dbReference type="SUPFAM" id="SSF48726">
    <property type="entry name" value="Immunoglobulin"/>
    <property type="match status" value="1"/>
</dbReference>
<dbReference type="InterPro" id="IPR013783">
    <property type="entry name" value="Ig-like_fold"/>
</dbReference>
<dbReference type="PANTHER" id="PTHR44549:SF1">
    <property type="entry name" value="ENDOTHELIAL CELL-SELECTIVE ADHESION MOLECULE"/>
    <property type="match status" value="1"/>
</dbReference>
<name>A0ABD0Q918_CIRMR</name>
<dbReference type="PANTHER" id="PTHR44549">
    <property type="entry name" value="ENDOTHELIAL CELL-SELECTIVE ADHESION MOLECULE"/>
    <property type="match status" value="1"/>
</dbReference>
<reference evidence="2 3" key="1">
    <citation type="submission" date="2024-05" db="EMBL/GenBank/DDBJ databases">
        <title>Genome sequencing and assembly of Indian major carp, Cirrhinus mrigala (Hamilton, 1822).</title>
        <authorList>
            <person name="Mohindra V."/>
            <person name="Chowdhury L.M."/>
            <person name="Lal K."/>
            <person name="Jena J.K."/>
        </authorList>
    </citation>
    <scope>NUCLEOTIDE SEQUENCE [LARGE SCALE GENOMIC DNA]</scope>
    <source>
        <strain evidence="2">CM1030</strain>
        <tissue evidence="2">Blood</tissue>
    </source>
</reference>
<feature type="non-terminal residue" evidence="2">
    <location>
        <position position="1"/>
    </location>
</feature>
<keyword evidence="3" id="KW-1185">Reference proteome</keyword>
<dbReference type="EMBL" id="JAMKFB020000010">
    <property type="protein sequence ID" value="KAL0182753.1"/>
    <property type="molecule type" value="Genomic_DNA"/>
</dbReference>
<protein>
    <recommendedName>
        <fullName evidence="1">Immunoglobulin V-set domain-containing protein</fullName>
    </recommendedName>
</protein>
<accession>A0ABD0Q918</accession>
<evidence type="ECO:0000313" key="3">
    <source>
        <dbReference type="Proteomes" id="UP001529510"/>
    </source>
</evidence>
<sequence length="67" mass="7230">VISYVGGSLSHSNSQFAGRVGFIHDMPNTNLSLYINNTKASDSGKYMCQVIIPDSRGLIGELTLNVK</sequence>
<dbReference type="Pfam" id="PF07686">
    <property type="entry name" value="V-set"/>
    <property type="match status" value="1"/>
</dbReference>
<evidence type="ECO:0000313" key="2">
    <source>
        <dbReference type="EMBL" id="KAL0182753.1"/>
    </source>
</evidence>
<dbReference type="AlphaFoldDB" id="A0ABD0Q918"/>
<organism evidence="2 3">
    <name type="scientific">Cirrhinus mrigala</name>
    <name type="common">Mrigala</name>
    <dbReference type="NCBI Taxonomy" id="683832"/>
    <lineage>
        <taxon>Eukaryota</taxon>
        <taxon>Metazoa</taxon>
        <taxon>Chordata</taxon>
        <taxon>Craniata</taxon>
        <taxon>Vertebrata</taxon>
        <taxon>Euteleostomi</taxon>
        <taxon>Actinopterygii</taxon>
        <taxon>Neopterygii</taxon>
        <taxon>Teleostei</taxon>
        <taxon>Ostariophysi</taxon>
        <taxon>Cypriniformes</taxon>
        <taxon>Cyprinidae</taxon>
        <taxon>Labeoninae</taxon>
        <taxon>Labeonini</taxon>
        <taxon>Cirrhinus</taxon>
    </lineage>
</organism>
<feature type="domain" description="Immunoglobulin V-set" evidence="1">
    <location>
        <begin position="13"/>
        <end position="66"/>
    </location>
</feature>
<evidence type="ECO:0000259" key="1">
    <source>
        <dbReference type="Pfam" id="PF07686"/>
    </source>
</evidence>
<feature type="non-terminal residue" evidence="2">
    <location>
        <position position="67"/>
    </location>
</feature>
<dbReference type="InterPro" id="IPR013106">
    <property type="entry name" value="Ig_V-set"/>
</dbReference>
<dbReference type="Proteomes" id="UP001529510">
    <property type="component" value="Unassembled WGS sequence"/>
</dbReference>
<comment type="caution">
    <text evidence="2">The sequence shown here is derived from an EMBL/GenBank/DDBJ whole genome shotgun (WGS) entry which is preliminary data.</text>
</comment>
<dbReference type="Gene3D" id="2.60.40.10">
    <property type="entry name" value="Immunoglobulins"/>
    <property type="match status" value="1"/>
</dbReference>